<dbReference type="GO" id="GO:0030036">
    <property type="term" value="P:actin cytoskeleton organization"/>
    <property type="evidence" value="ECO:0007669"/>
    <property type="project" value="TreeGrafter"/>
</dbReference>
<protein>
    <recommendedName>
        <fullName evidence="6">PDZ domain-containing protein</fullName>
    </recommendedName>
</protein>
<sequence>MPQTVTLMGPSPWGFRLVGGRDFSTPLTVSRVSRKSRHGNSSSNVVTSSKTHLELCFISFTTLYYQSVHFQSSKRSVPPCDVMKW</sequence>
<reference evidence="4" key="2">
    <citation type="submission" date="2025-09" db="UniProtKB">
        <authorList>
            <consortium name="Ensembl"/>
        </authorList>
    </citation>
    <scope>IDENTIFICATION</scope>
</reference>
<comment type="subcellular location">
    <subcellularLocation>
        <location evidence="1">Cytoplasm</location>
        <location evidence="1">Cytoskeleton</location>
    </subcellularLocation>
</comment>
<dbReference type="GO" id="GO:0005912">
    <property type="term" value="C:adherens junction"/>
    <property type="evidence" value="ECO:0007669"/>
    <property type="project" value="TreeGrafter"/>
</dbReference>
<keyword evidence="2" id="KW-0479">Metal-binding</keyword>
<organism evidence="4 5">
    <name type="scientific">Periophthalmus magnuspinnatus</name>
    <dbReference type="NCBI Taxonomy" id="409849"/>
    <lineage>
        <taxon>Eukaryota</taxon>
        <taxon>Metazoa</taxon>
        <taxon>Chordata</taxon>
        <taxon>Craniata</taxon>
        <taxon>Vertebrata</taxon>
        <taxon>Euteleostomi</taxon>
        <taxon>Actinopterygii</taxon>
        <taxon>Neopterygii</taxon>
        <taxon>Teleostei</taxon>
        <taxon>Neoteleostei</taxon>
        <taxon>Acanthomorphata</taxon>
        <taxon>Gobiaria</taxon>
        <taxon>Gobiiformes</taxon>
        <taxon>Gobioidei</taxon>
        <taxon>Gobiidae</taxon>
        <taxon>Oxudercinae</taxon>
        <taxon>Periophthalmus</taxon>
    </lineage>
</organism>
<evidence type="ECO:0000256" key="2">
    <source>
        <dbReference type="ARBA" id="ARBA00023038"/>
    </source>
</evidence>
<keyword evidence="5" id="KW-1185">Reference proteome</keyword>
<evidence type="ECO:0000256" key="1">
    <source>
        <dbReference type="ARBA" id="ARBA00004245"/>
    </source>
</evidence>
<dbReference type="GO" id="GO:0030018">
    <property type="term" value="C:Z disc"/>
    <property type="evidence" value="ECO:0007669"/>
    <property type="project" value="TreeGrafter"/>
</dbReference>
<dbReference type="PANTHER" id="PTHR24214">
    <property type="entry name" value="PDZ AND LIM DOMAIN PROTEIN ZASP"/>
    <property type="match status" value="1"/>
</dbReference>
<accession>A0A3B4A9D9</accession>
<dbReference type="GO" id="GO:0007507">
    <property type="term" value="P:heart development"/>
    <property type="evidence" value="ECO:0007669"/>
    <property type="project" value="TreeGrafter"/>
</dbReference>
<dbReference type="GO" id="GO:0001725">
    <property type="term" value="C:stress fiber"/>
    <property type="evidence" value="ECO:0007669"/>
    <property type="project" value="TreeGrafter"/>
</dbReference>
<evidence type="ECO:0000256" key="3">
    <source>
        <dbReference type="ARBA" id="ARBA00023212"/>
    </source>
</evidence>
<proteinExistence type="predicted"/>
<evidence type="ECO:0000313" key="4">
    <source>
        <dbReference type="Ensembl" id="ENSPMGP00000013121.1"/>
    </source>
</evidence>
<dbReference type="AlphaFoldDB" id="A0A3B4A9D9"/>
<keyword evidence="2" id="KW-0440">LIM domain</keyword>
<evidence type="ECO:0000313" key="5">
    <source>
        <dbReference type="Proteomes" id="UP000261520"/>
    </source>
</evidence>
<dbReference type="GO" id="GO:0051371">
    <property type="term" value="F:muscle alpha-actinin binding"/>
    <property type="evidence" value="ECO:0007669"/>
    <property type="project" value="TreeGrafter"/>
</dbReference>
<dbReference type="InterPro" id="IPR036034">
    <property type="entry name" value="PDZ_sf"/>
</dbReference>
<reference evidence="4" key="1">
    <citation type="submission" date="2025-08" db="UniProtKB">
        <authorList>
            <consortium name="Ensembl"/>
        </authorList>
    </citation>
    <scope>IDENTIFICATION</scope>
</reference>
<dbReference type="STRING" id="409849.ENSPMGP00000013121"/>
<evidence type="ECO:0008006" key="6">
    <source>
        <dbReference type="Google" id="ProtNLM"/>
    </source>
</evidence>
<dbReference type="Proteomes" id="UP000261520">
    <property type="component" value="Unplaced"/>
</dbReference>
<name>A0A3B4A9D9_9GOBI</name>
<dbReference type="GO" id="GO:0031941">
    <property type="term" value="C:filamentous actin"/>
    <property type="evidence" value="ECO:0007669"/>
    <property type="project" value="TreeGrafter"/>
</dbReference>
<dbReference type="Gene3D" id="2.30.42.10">
    <property type="match status" value="1"/>
</dbReference>
<dbReference type="GO" id="GO:0061061">
    <property type="term" value="P:muscle structure development"/>
    <property type="evidence" value="ECO:0007669"/>
    <property type="project" value="TreeGrafter"/>
</dbReference>
<dbReference type="GO" id="GO:0003779">
    <property type="term" value="F:actin binding"/>
    <property type="evidence" value="ECO:0007669"/>
    <property type="project" value="TreeGrafter"/>
</dbReference>
<dbReference type="PANTHER" id="PTHR24214:SF6">
    <property type="entry name" value="PDZ AND LIM DOMAIN PROTEIN 4"/>
    <property type="match status" value="1"/>
</dbReference>
<dbReference type="InterPro" id="IPR050604">
    <property type="entry name" value="PDZ-LIM_domain"/>
</dbReference>
<keyword evidence="2" id="KW-0862">Zinc</keyword>
<dbReference type="Ensembl" id="ENSPMGT00000014000.1">
    <property type="protein sequence ID" value="ENSPMGP00000013121.1"/>
    <property type="gene ID" value="ENSPMGG00000010815.1"/>
</dbReference>
<keyword evidence="3" id="KW-0206">Cytoskeleton</keyword>
<keyword evidence="3" id="KW-0963">Cytoplasm</keyword>